<proteinExistence type="predicted"/>
<accession>M5RUQ7</accession>
<comment type="caution">
    <text evidence="2">The sequence shown here is derived from an EMBL/GenBank/DDBJ whole genome shotgun (WGS) entry which is preliminary data.</text>
</comment>
<reference evidence="2 3" key="1">
    <citation type="journal article" date="2013" name="Mar. Genomics">
        <title>Expression of sulfatases in Rhodopirellula baltica and the diversity of sulfatases in the genus Rhodopirellula.</title>
        <authorList>
            <person name="Wegner C.E."/>
            <person name="Richter-Heitmann T."/>
            <person name="Klindworth A."/>
            <person name="Klockow C."/>
            <person name="Richter M."/>
            <person name="Achstetter T."/>
            <person name="Glockner F.O."/>
            <person name="Harder J."/>
        </authorList>
    </citation>
    <scope>NUCLEOTIDE SEQUENCE [LARGE SCALE GENOMIC DNA]</scope>
    <source>
        <strain evidence="2 3">SM1</strain>
    </source>
</reference>
<dbReference type="PATRIC" id="fig|1265738.3.peg.3941"/>
<gene>
    <name evidence="2" type="ORF">RMSM_03940</name>
</gene>
<keyword evidence="3" id="KW-1185">Reference proteome</keyword>
<keyword evidence="1" id="KW-1133">Transmembrane helix</keyword>
<keyword evidence="1" id="KW-0812">Transmembrane</keyword>
<feature type="transmembrane region" description="Helical" evidence="1">
    <location>
        <begin position="64"/>
        <end position="83"/>
    </location>
</feature>
<evidence type="ECO:0000313" key="3">
    <source>
        <dbReference type="Proteomes" id="UP000011991"/>
    </source>
</evidence>
<sequence>MGADHYYQVDAMGDLGNVKVQIDSGRDATEDGPVFQNRYPISLVYKTLPTFLQNKLRDQGKSEAIVADLTVLVATDAFFFRLWSYPTAYMQRFGGGDQFGPLLIGADMINRESTEADPVGVGIFGWFAAVAVGVGMLAILVWNIVIARRDRQVQRRRKEREADELRFPQ</sequence>
<dbReference type="EMBL" id="ANOG01000568">
    <property type="protein sequence ID" value="EMI19127.1"/>
    <property type="molecule type" value="Genomic_DNA"/>
</dbReference>
<dbReference type="OrthoDB" id="240474at2"/>
<name>M5RUQ7_9BACT</name>
<dbReference type="AlphaFoldDB" id="M5RUQ7"/>
<evidence type="ECO:0000256" key="1">
    <source>
        <dbReference type="SAM" id="Phobius"/>
    </source>
</evidence>
<feature type="transmembrane region" description="Helical" evidence="1">
    <location>
        <begin position="123"/>
        <end position="147"/>
    </location>
</feature>
<protein>
    <submittedName>
        <fullName evidence="2">Uncharacterized protein</fullName>
    </submittedName>
</protein>
<keyword evidence="1" id="KW-0472">Membrane</keyword>
<dbReference type="Proteomes" id="UP000011991">
    <property type="component" value="Unassembled WGS sequence"/>
</dbReference>
<evidence type="ECO:0000313" key="2">
    <source>
        <dbReference type="EMBL" id="EMI19127.1"/>
    </source>
</evidence>
<organism evidence="2 3">
    <name type="scientific">Rhodopirellula maiorica SM1</name>
    <dbReference type="NCBI Taxonomy" id="1265738"/>
    <lineage>
        <taxon>Bacteria</taxon>
        <taxon>Pseudomonadati</taxon>
        <taxon>Planctomycetota</taxon>
        <taxon>Planctomycetia</taxon>
        <taxon>Pirellulales</taxon>
        <taxon>Pirellulaceae</taxon>
        <taxon>Novipirellula</taxon>
    </lineage>
</organism>
<dbReference type="RefSeq" id="WP_008699358.1">
    <property type="nucleotide sequence ID" value="NZ_ANOG01000568.1"/>
</dbReference>